<evidence type="ECO:0000256" key="2">
    <source>
        <dbReference type="ARBA" id="ARBA00023033"/>
    </source>
</evidence>
<evidence type="ECO:0000313" key="5">
    <source>
        <dbReference type="Proteomes" id="UP001254257"/>
    </source>
</evidence>
<protein>
    <submittedName>
        <fullName evidence="4">Flavin-dependent oxidoreductase</fullName>
    </submittedName>
</protein>
<keyword evidence="2" id="KW-0503">Monooxygenase</keyword>
<organism evidence="4 5">
    <name type="scientific">Bosea rubneri</name>
    <dbReference type="NCBI Taxonomy" id="3075434"/>
    <lineage>
        <taxon>Bacteria</taxon>
        <taxon>Pseudomonadati</taxon>
        <taxon>Pseudomonadota</taxon>
        <taxon>Alphaproteobacteria</taxon>
        <taxon>Hyphomicrobiales</taxon>
        <taxon>Boseaceae</taxon>
        <taxon>Bosea</taxon>
    </lineage>
</organism>
<dbReference type="Gene3D" id="3.50.50.60">
    <property type="entry name" value="FAD/NAD(P)-binding domain"/>
    <property type="match status" value="1"/>
</dbReference>
<dbReference type="SUPFAM" id="SSF51905">
    <property type="entry name" value="FAD/NAD(P)-binding domain"/>
    <property type="match status" value="1"/>
</dbReference>
<dbReference type="PRINTS" id="PR00420">
    <property type="entry name" value="RNGMNOXGNASE"/>
</dbReference>
<dbReference type="SUPFAM" id="SSF54373">
    <property type="entry name" value="FAD-linked reductases, C-terminal domain"/>
    <property type="match status" value="1"/>
</dbReference>
<evidence type="ECO:0000259" key="3">
    <source>
        <dbReference type="Pfam" id="PF01494"/>
    </source>
</evidence>
<dbReference type="EMBL" id="JAWDID010000072">
    <property type="protein sequence ID" value="MDU0343523.1"/>
    <property type="molecule type" value="Genomic_DNA"/>
</dbReference>
<comment type="caution">
    <text evidence="4">The sequence shown here is derived from an EMBL/GenBank/DDBJ whole genome shotgun (WGS) entry which is preliminary data.</text>
</comment>
<evidence type="ECO:0000313" key="4">
    <source>
        <dbReference type="EMBL" id="MDU0343523.1"/>
    </source>
</evidence>
<sequence length="414" mass="45016">MKVIIVGGGIGGLSLALMLHARGIAATVYEQSTEIREVGVGINTLPHAIRELAELALLPALDAVAIRTRELVYMNRFGQAVWRELRGLHAGAPVPQFSIHRGRLQGVIRDAVVERLGPDALHCGRRLQGFSQDEGGVTAHFTDSRRGEGGETARADLMIAADGIHSTVRAHYFPDQGSPRWNGVQMWRGACDWPAFLDGESMIIAGGMAGKLVLYPIAEGSKPGTRLTNWVVNIRTGDPAKPPPKEAWSKPGRLEDVLPFARRFTIPGVDILALIQATPGFWDYPMCDRDPLPRWTHGRVTLLGDAAHPMYPVGSNGASQAILDARCLADQLVRAEHPRQALAAYEAQRLPATAEIVAMNRAGGPERVIDAVEELAPNGFDDVERVLSYAKREMIVKTYAGKAGFAKEQLARRS</sequence>
<dbReference type="InterPro" id="IPR050493">
    <property type="entry name" value="FAD-dep_Monooxygenase_BioMet"/>
</dbReference>
<gene>
    <name evidence="4" type="ORF">RKE40_26855</name>
</gene>
<evidence type="ECO:0000256" key="1">
    <source>
        <dbReference type="ARBA" id="ARBA00023002"/>
    </source>
</evidence>
<accession>A0ABU3SFF2</accession>
<reference evidence="4 5" key="1">
    <citation type="submission" date="2023-09" db="EMBL/GenBank/DDBJ databases">
        <title>Whole genome shotgun sequencing (WGS) of Bosea sp. ZW T0_25, isolated from stored onions (Allium cepa).</title>
        <authorList>
            <person name="Stoll D.A."/>
            <person name="Huch M."/>
        </authorList>
    </citation>
    <scope>NUCLEOTIDE SEQUENCE [LARGE SCALE GENOMIC DNA]</scope>
    <source>
        <strain evidence="4 5">ZW T0_25</strain>
    </source>
</reference>
<dbReference type="PANTHER" id="PTHR13789">
    <property type="entry name" value="MONOOXYGENASE"/>
    <property type="match status" value="1"/>
</dbReference>
<proteinExistence type="predicted"/>
<dbReference type="InterPro" id="IPR036188">
    <property type="entry name" value="FAD/NAD-bd_sf"/>
</dbReference>
<dbReference type="Gene3D" id="3.30.9.30">
    <property type="match status" value="1"/>
</dbReference>
<feature type="domain" description="FAD-binding" evidence="3">
    <location>
        <begin position="294"/>
        <end position="357"/>
    </location>
</feature>
<dbReference type="Pfam" id="PF01494">
    <property type="entry name" value="FAD_binding_3"/>
    <property type="match status" value="2"/>
</dbReference>
<dbReference type="InterPro" id="IPR002938">
    <property type="entry name" value="FAD-bd"/>
</dbReference>
<feature type="domain" description="FAD-binding" evidence="3">
    <location>
        <begin position="2"/>
        <end position="171"/>
    </location>
</feature>
<dbReference type="RefSeq" id="WP_316021234.1">
    <property type="nucleotide sequence ID" value="NZ_JAWDID010000072.1"/>
</dbReference>
<dbReference type="Proteomes" id="UP001254257">
    <property type="component" value="Unassembled WGS sequence"/>
</dbReference>
<name>A0ABU3SFF2_9HYPH</name>
<keyword evidence="5" id="KW-1185">Reference proteome</keyword>
<keyword evidence="1" id="KW-0560">Oxidoreductase</keyword>
<dbReference type="NCBIfam" id="NF005720">
    <property type="entry name" value="PRK07538.1"/>
    <property type="match status" value="1"/>
</dbReference>
<dbReference type="PANTHER" id="PTHR13789:SF268">
    <property type="entry name" value="5-METHYLPHENAZINE-1-CARBOXYLATE 1-MONOOXYGENASE"/>
    <property type="match status" value="1"/>
</dbReference>